<accession>A0A1G9YAW1</accession>
<dbReference type="InterPro" id="IPR007554">
    <property type="entry name" value="Glycerophosphate_synth"/>
</dbReference>
<dbReference type="InterPro" id="IPR043149">
    <property type="entry name" value="TagF_N"/>
</dbReference>
<dbReference type="Gene3D" id="3.40.50.11820">
    <property type="match status" value="1"/>
</dbReference>
<dbReference type="AlphaFoldDB" id="A0A1G9YAW1"/>
<dbReference type="RefSeq" id="WP_092611685.1">
    <property type="nucleotide sequence ID" value="NZ_FNHU01000012.1"/>
</dbReference>
<dbReference type="InterPro" id="IPR043148">
    <property type="entry name" value="TagF_C"/>
</dbReference>
<dbReference type="InterPro" id="IPR001173">
    <property type="entry name" value="Glyco_trans_2-like"/>
</dbReference>
<dbReference type="PANTHER" id="PTHR43685:SF2">
    <property type="entry name" value="GLYCOSYLTRANSFERASE 2-LIKE DOMAIN-CONTAINING PROTEIN"/>
    <property type="match status" value="1"/>
</dbReference>
<keyword evidence="4 8" id="KW-0808">Transferase</keyword>
<dbReference type="SUPFAM" id="SSF53448">
    <property type="entry name" value="Nucleotide-diphospho-sugar transferases"/>
    <property type="match status" value="1"/>
</dbReference>
<keyword evidence="6" id="KW-0472">Membrane</keyword>
<evidence type="ECO:0000259" key="7">
    <source>
        <dbReference type="Pfam" id="PF00535"/>
    </source>
</evidence>
<dbReference type="SUPFAM" id="SSF53756">
    <property type="entry name" value="UDP-Glycosyltransferase/glycogen phosphorylase"/>
    <property type="match status" value="1"/>
</dbReference>
<dbReference type="Pfam" id="PF00535">
    <property type="entry name" value="Glycos_transf_2"/>
    <property type="match status" value="1"/>
</dbReference>
<dbReference type="Proteomes" id="UP000199671">
    <property type="component" value="Unassembled WGS sequence"/>
</dbReference>
<dbReference type="OrthoDB" id="3192791at2"/>
<dbReference type="EMBL" id="FNHU01000012">
    <property type="protein sequence ID" value="SDN06208.1"/>
    <property type="molecule type" value="Genomic_DNA"/>
</dbReference>
<sequence length="914" mass="103892">MTQEVNALSSGKQYRIVRDARERQSRPLISVLVAVYEVEQYLPATLKSFAAQKNLQADSVEYIFVSDKSPDRSLQIIDEWVQHRTNAVVIEANTNGGPAHARNIGMEVARGEWVTSVDPDDVISESYFAEVLRMWRAAGDEELALISTRVYITEDETGRFKDTHPLGRKFRYGNRFVHLERHPECIQLGATVFLRKSVIDEFELSYDTRCVPTFEDGGLIGKYLAHFNDPVIGLAASSHYFYRKRSSNDSAVQKSFTLPERYTSALRYGYLAMLQAIRATRGYIPRWASNMVLYDLAWYFKQDDSMKSLASWIEGTLRQEFLGLLRSILKLIPADHIEEFFVNPMSWSMRQALLLWSGSVATNARVFVWRNDASTADFSVLTGPGLTDLEMLVNAEPVAEGDIVGRHRYSFFKEFFMEEITVRTNAGDIAVFVDGLPVRPVPVVKPRWPEKVMDESLAEMTAAARRQEPSSADKRRERMYVRALIRGVNFGSVIAESGLAAIRRRLAKSRSDIGGFDDAREVNARELLSDPVFVSKWRGCWVLIDHIDRADDNAEHLLRYMMREHPDTRAVYLLTRKSSDWNRLEREGFPLVEYGSALAWAVATLADVVVSSDAIEGCMYPAPRARFGTPAHKFVFLQHGVSCNDISRWLNGKRIHLLTAATRAEYDAFTKDDSPYSLTTDEVSLTGLARYDSLYRLRMARDGNNEAPSKEPVILVMPTWRQYLKDIVDGAGSSREMLHTVFGTPFGLAWLELMQSERLARMARERGVRIRFLLHPNMVALVDSLNFDPVIEVVPTSDSRFQIELSGASAFITDYSSLMFDAAYVGMPIAYYQFEEPALKSGVHSWRPGYFDYANMGFGPVCSQAQEVIDWVDSAIADGFTIPRLYRERVSATFAYWDNRNCERCYERIVTLLS</sequence>
<organism evidence="8 9">
    <name type="scientific">Actinomyces ruminicola</name>
    <dbReference type="NCBI Taxonomy" id="332524"/>
    <lineage>
        <taxon>Bacteria</taxon>
        <taxon>Bacillati</taxon>
        <taxon>Actinomycetota</taxon>
        <taxon>Actinomycetes</taxon>
        <taxon>Actinomycetales</taxon>
        <taxon>Actinomycetaceae</taxon>
        <taxon>Actinomyces</taxon>
    </lineage>
</organism>
<dbReference type="GO" id="GO:0019350">
    <property type="term" value="P:teichoic acid biosynthetic process"/>
    <property type="evidence" value="ECO:0007669"/>
    <property type="project" value="UniProtKB-KW"/>
</dbReference>
<evidence type="ECO:0000313" key="8">
    <source>
        <dbReference type="EMBL" id="SDN06208.1"/>
    </source>
</evidence>
<dbReference type="Gene3D" id="3.90.550.10">
    <property type="entry name" value="Spore Coat Polysaccharide Biosynthesis Protein SpsA, Chain A"/>
    <property type="match status" value="1"/>
</dbReference>
<dbReference type="InterPro" id="IPR029044">
    <property type="entry name" value="Nucleotide-diphossugar_trans"/>
</dbReference>
<evidence type="ECO:0000256" key="3">
    <source>
        <dbReference type="ARBA" id="ARBA00022475"/>
    </source>
</evidence>
<keyword evidence="3" id="KW-1003">Cell membrane</keyword>
<evidence type="ECO:0000256" key="6">
    <source>
        <dbReference type="ARBA" id="ARBA00023136"/>
    </source>
</evidence>
<evidence type="ECO:0000256" key="2">
    <source>
        <dbReference type="ARBA" id="ARBA00010488"/>
    </source>
</evidence>
<feature type="domain" description="Glycosyltransferase 2-like" evidence="7">
    <location>
        <begin position="30"/>
        <end position="198"/>
    </location>
</feature>
<dbReference type="PANTHER" id="PTHR43685">
    <property type="entry name" value="GLYCOSYLTRANSFERASE"/>
    <property type="match status" value="1"/>
</dbReference>
<dbReference type="Gene3D" id="3.40.50.12580">
    <property type="match status" value="1"/>
</dbReference>
<dbReference type="GO" id="GO:0047355">
    <property type="term" value="F:CDP-glycerol glycerophosphotransferase activity"/>
    <property type="evidence" value="ECO:0007669"/>
    <property type="project" value="InterPro"/>
</dbReference>
<name>A0A1G9YAW1_9ACTO</name>
<protein>
    <submittedName>
        <fullName evidence="8">CDP-glycerol glycerophosphotransferase, TagB/SpsB family</fullName>
    </submittedName>
</protein>
<comment type="subcellular location">
    <subcellularLocation>
        <location evidence="1">Cell membrane</location>
        <topology evidence="1">Peripheral membrane protein</topology>
    </subcellularLocation>
</comment>
<dbReference type="InterPro" id="IPR050834">
    <property type="entry name" value="Glycosyltransf_2"/>
</dbReference>
<reference evidence="8 9" key="1">
    <citation type="submission" date="2016-10" db="EMBL/GenBank/DDBJ databases">
        <authorList>
            <person name="de Groot N.N."/>
        </authorList>
    </citation>
    <scope>NUCLEOTIDE SEQUENCE [LARGE SCALE GENOMIC DNA]</scope>
    <source>
        <strain evidence="8 9">KPR-7B</strain>
    </source>
</reference>
<evidence type="ECO:0000256" key="4">
    <source>
        <dbReference type="ARBA" id="ARBA00022679"/>
    </source>
</evidence>
<dbReference type="GO" id="GO:0005886">
    <property type="term" value="C:plasma membrane"/>
    <property type="evidence" value="ECO:0007669"/>
    <property type="project" value="UniProtKB-SubCell"/>
</dbReference>
<keyword evidence="5" id="KW-0777">Teichoic acid biosynthesis</keyword>
<proteinExistence type="inferred from homology"/>
<comment type="similarity">
    <text evidence="2">Belongs to the CDP-glycerol glycerophosphotransferase family.</text>
</comment>
<evidence type="ECO:0000313" key="9">
    <source>
        <dbReference type="Proteomes" id="UP000199671"/>
    </source>
</evidence>
<gene>
    <name evidence="8" type="ORF">SAMN04487766_1122</name>
</gene>
<dbReference type="Pfam" id="PF04464">
    <property type="entry name" value="Glyphos_transf"/>
    <property type="match status" value="1"/>
</dbReference>
<evidence type="ECO:0000256" key="5">
    <source>
        <dbReference type="ARBA" id="ARBA00022944"/>
    </source>
</evidence>
<dbReference type="CDD" id="cd00761">
    <property type="entry name" value="Glyco_tranf_GTA_type"/>
    <property type="match status" value="1"/>
</dbReference>
<evidence type="ECO:0000256" key="1">
    <source>
        <dbReference type="ARBA" id="ARBA00004202"/>
    </source>
</evidence>